<dbReference type="AlphaFoldDB" id="A0A4R5QIE0"/>
<dbReference type="OrthoDB" id="784829at2"/>
<dbReference type="InterPro" id="IPR034154">
    <property type="entry name" value="TOPRIM_DnaG/twinkle"/>
</dbReference>
<dbReference type="Proteomes" id="UP000295096">
    <property type="component" value="Unassembled WGS sequence"/>
</dbReference>
<dbReference type="SUPFAM" id="SSF57783">
    <property type="entry name" value="Zinc beta-ribbon"/>
    <property type="match status" value="1"/>
</dbReference>
<evidence type="ECO:0000259" key="5">
    <source>
        <dbReference type="SMART" id="SM00400"/>
    </source>
</evidence>
<dbReference type="SUPFAM" id="SSF52540">
    <property type="entry name" value="P-loop containing nucleoside triphosphate hydrolases"/>
    <property type="match status" value="1"/>
</dbReference>
<keyword evidence="2" id="KW-0863">Zinc-finger</keyword>
<protein>
    <recommendedName>
        <fullName evidence="5">Zinc finger CHC2-type domain-containing protein</fullName>
    </recommendedName>
</protein>
<dbReference type="GO" id="GO:0003899">
    <property type="term" value="F:DNA-directed RNA polymerase activity"/>
    <property type="evidence" value="ECO:0007669"/>
    <property type="project" value="InterPro"/>
</dbReference>
<dbReference type="EMBL" id="SMSJ01000012">
    <property type="protein sequence ID" value="TDH62357.1"/>
    <property type="molecule type" value="Genomic_DNA"/>
</dbReference>
<dbReference type="GO" id="GO:0008270">
    <property type="term" value="F:zinc ion binding"/>
    <property type="evidence" value="ECO:0007669"/>
    <property type="project" value="UniProtKB-KW"/>
</dbReference>
<dbReference type="GO" id="GO:0006269">
    <property type="term" value="P:DNA replication, synthesis of primer"/>
    <property type="evidence" value="ECO:0007669"/>
    <property type="project" value="TreeGrafter"/>
</dbReference>
<dbReference type="Pfam" id="PF01807">
    <property type="entry name" value="Zn_ribbon_DnaG"/>
    <property type="match status" value="1"/>
</dbReference>
<evidence type="ECO:0000256" key="3">
    <source>
        <dbReference type="ARBA" id="ARBA00022833"/>
    </source>
</evidence>
<dbReference type="InterPro" id="IPR027417">
    <property type="entry name" value="P-loop_NTPase"/>
</dbReference>
<reference evidence="6 7" key="1">
    <citation type="journal article" date="2016" name="J. Microbiol.">
        <title>Dankookia rubra gen. nov., sp. nov., an alphaproteobacterium isolated from sediment of a shallow stream.</title>
        <authorList>
            <person name="Kim W.H."/>
            <person name="Kim D.H."/>
            <person name="Kang K."/>
            <person name="Ahn T.Y."/>
        </authorList>
    </citation>
    <scope>NUCLEOTIDE SEQUENCE [LARGE SCALE GENOMIC DNA]</scope>
    <source>
        <strain evidence="6 7">JCM30602</strain>
    </source>
</reference>
<dbReference type="PANTHER" id="PTHR30313:SF2">
    <property type="entry name" value="DNA PRIMASE"/>
    <property type="match status" value="1"/>
</dbReference>
<evidence type="ECO:0000256" key="1">
    <source>
        <dbReference type="ARBA" id="ARBA00022723"/>
    </source>
</evidence>
<evidence type="ECO:0000256" key="2">
    <source>
        <dbReference type="ARBA" id="ARBA00022771"/>
    </source>
</evidence>
<organism evidence="6 7">
    <name type="scientific">Dankookia rubra</name>
    <dbReference type="NCBI Taxonomy" id="1442381"/>
    <lineage>
        <taxon>Bacteria</taxon>
        <taxon>Pseudomonadati</taxon>
        <taxon>Pseudomonadota</taxon>
        <taxon>Alphaproteobacteria</taxon>
        <taxon>Acetobacterales</taxon>
        <taxon>Roseomonadaceae</taxon>
        <taxon>Dankookia</taxon>
    </lineage>
</organism>
<evidence type="ECO:0000313" key="7">
    <source>
        <dbReference type="Proteomes" id="UP000295096"/>
    </source>
</evidence>
<feature type="domain" description="Zinc finger CHC2-type" evidence="5">
    <location>
        <begin position="36"/>
        <end position="88"/>
    </location>
</feature>
<comment type="caution">
    <text evidence="6">The sequence shown here is derived from an EMBL/GenBank/DDBJ whole genome shotgun (WGS) entry which is preliminary data.</text>
</comment>
<name>A0A4R5QIE0_9PROT</name>
<dbReference type="InterPro" id="IPR002694">
    <property type="entry name" value="Znf_CHC2"/>
</dbReference>
<dbReference type="InterPro" id="IPR050219">
    <property type="entry name" value="DnaG_primase"/>
</dbReference>
<dbReference type="Gene3D" id="3.90.580.10">
    <property type="entry name" value="Zinc finger, CHC2-type domain"/>
    <property type="match status" value="1"/>
</dbReference>
<keyword evidence="7" id="KW-1185">Reference proteome</keyword>
<dbReference type="PANTHER" id="PTHR30313">
    <property type="entry name" value="DNA PRIMASE"/>
    <property type="match status" value="1"/>
</dbReference>
<dbReference type="Pfam" id="PF13481">
    <property type="entry name" value="AAA_25"/>
    <property type="match status" value="1"/>
</dbReference>
<feature type="region of interest" description="Disordered" evidence="4">
    <location>
        <begin position="356"/>
        <end position="384"/>
    </location>
</feature>
<sequence length="731" mass="79794">MPPKYEASLVDVKIASGPLVDYVGRYVRLQRRGRQSQGLCPFHAERTPSFYVYSDHFHCYGCGAHGDLFDFLAKVEKRDLGEVIRDLRDRSGLANAPSAAAQERLAAHRQAVEALASEPDSYELVSPQPANIPPLWPGEGAPTVAILRPAAALTEALKTQLPVAALHAFQGYRGEMLGYVVRTPKNRHGKKGAFQVAWCRNVLLADGTVQEGWTFVSFPEPRPVYGAPRVSDAREDGRPDRYLVVEGEKCADRGAVLSDWTVVSWVGGTNAWLKTDWSLIAEGEEVVLWPDADASRVGHKAMANLGKHLAALGCRNLRWIEPPADAPNKWDLADAVDLDGWTANRLSEFVASAQPWRPEATAEPALESAEGSLPPGMPPRPPARDKVLTEQERVSLQKFEARRRPFLAVVNSPPPVLQFALPGFLRGTVGLLVGAGGSGKSWAMLQSLICLAAGLDIWSLWSDMPDTIVHLPCPAGRCLYLAAEDPQEIVDWRTHHLGLDAAERLRAAGYDVNRYLDLIDQNLGTFSLYGGGQENAFAVAPSRTETVVQRGPLYENLVQVGFGSLAIGMDTLGRVASTLEEKEGVDMGQVIDLAEALTVDTGRANVLFSHHVTKSAALNGQAQEQQAVSGSRKLTDHVRWQANMATMDANTAKIREIDDTDRRKWVNVVAAKMNYASNDGARWWRRTENGILVGGFSPPEQQQRQPNLAGGSVSARPGSHMARMSREVAGE</sequence>
<dbReference type="SMART" id="SM00400">
    <property type="entry name" value="ZnF_CHCC"/>
    <property type="match status" value="1"/>
</dbReference>
<dbReference type="GO" id="GO:0003677">
    <property type="term" value="F:DNA binding"/>
    <property type="evidence" value="ECO:0007669"/>
    <property type="project" value="InterPro"/>
</dbReference>
<feature type="region of interest" description="Disordered" evidence="4">
    <location>
        <begin position="695"/>
        <end position="731"/>
    </location>
</feature>
<dbReference type="InterPro" id="IPR036977">
    <property type="entry name" value="DNA_primase_Znf_CHC2"/>
</dbReference>
<keyword evidence="1" id="KW-0479">Metal-binding</keyword>
<accession>A0A4R5QIE0</accession>
<dbReference type="CDD" id="cd01029">
    <property type="entry name" value="TOPRIM_primases"/>
    <property type="match status" value="1"/>
</dbReference>
<gene>
    <name evidence="6" type="ORF">E2C06_12170</name>
</gene>
<evidence type="ECO:0000313" key="6">
    <source>
        <dbReference type="EMBL" id="TDH62357.1"/>
    </source>
</evidence>
<evidence type="ECO:0000256" key="4">
    <source>
        <dbReference type="SAM" id="MobiDB-lite"/>
    </source>
</evidence>
<dbReference type="GO" id="GO:0005737">
    <property type="term" value="C:cytoplasm"/>
    <property type="evidence" value="ECO:0007669"/>
    <property type="project" value="TreeGrafter"/>
</dbReference>
<keyword evidence="3" id="KW-0862">Zinc</keyword>
<dbReference type="Gene3D" id="3.40.50.300">
    <property type="entry name" value="P-loop containing nucleotide triphosphate hydrolases"/>
    <property type="match status" value="1"/>
</dbReference>
<proteinExistence type="predicted"/>